<dbReference type="Pfam" id="PF13923">
    <property type="entry name" value="zf-C3HC4_2"/>
    <property type="match status" value="1"/>
</dbReference>
<dbReference type="InterPro" id="IPR040178">
    <property type="entry name" value="RNF220_RING"/>
</dbReference>
<evidence type="ECO:0000256" key="5">
    <source>
        <dbReference type="ARBA" id="ARBA00023204"/>
    </source>
</evidence>
<gene>
    <name evidence="9" type="ORF">TRIADDRAFT_61456</name>
</gene>
<protein>
    <recommendedName>
        <fullName evidence="8">RING-type domain-containing protein</fullName>
    </recommendedName>
</protein>
<reference evidence="9 10" key="1">
    <citation type="journal article" date="2008" name="Nature">
        <title>The Trichoplax genome and the nature of placozoans.</title>
        <authorList>
            <person name="Srivastava M."/>
            <person name="Begovic E."/>
            <person name="Chapman J."/>
            <person name="Putnam N.H."/>
            <person name="Hellsten U."/>
            <person name="Kawashima T."/>
            <person name="Kuo A."/>
            <person name="Mitros T."/>
            <person name="Salamov A."/>
            <person name="Carpenter M.L."/>
            <person name="Signorovitch A.Y."/>
            <person name="Moreno M.A."/>
            <person name="Kamm K."/>
            <person name="Grimwood J."/>
            <person name="Schmutz J."/>
            <person name="Shapiro H."/>
            <person name="Grigoriev I.V."/>
            <person name="Buss L.W."/>
            <person name="Schierwater B."/>
            <person name="Dellaporta S.L."/>
            <person name="Rokhsar D.S."/>
        </authorList>
    </citation>
    <scope>NUCLEOTIDE SEQUENCE [LARGE SCALE GENOMIC DNA]</scope>
    <source>
        <strain evidence="9 10">Grell-BS-1999</strain>
    </source>
</reference>
<feature type="compositionally biased region" description="Low complexity" evidence="7">
    <location>
        <begin position="1"/>
        <end position="17"/>
    </location>
</feature>
<dbReference type="EMBL" id="DS985263">
    <property type="protein sequence ID" value="EDV20082.1"/>
    <property type="molecule type" value="Genomic_DNA"/>
</dbReference>
<feature type="domain" description="RING-type" evidence="8">
    <location>
        <begin position="566"/>
        <end position="605"/>
    </location>
</feature>
<dbReference type="GO" id="GO:0003677">
    <property type="term" value="F:DNA binding"/>
    <property type="evidence" value="ECO:0007669"/>
    <property type="project" value="InterPro"/>
</dbReference>
<evidence type="ECO:0000256" key="7">
    <source>
        <dbReference type="SAM" id="MobiDB-lite"/>
    </source>
</evidence>
<dbReference type="OrthoDB" id="6270329at2759"/>
<dbReference type="Gene3D" id="3.30.160.60">
    <property type="entry name" value="Classic Zinc Finger"/>
    <property type="match status" value="1"/>
</dbReference>
<dbReference type="PANTHER" id="PTHR13459">
    <property type="entry name" value="E3 UBIQUITIN-PROTEIN LIGASE RNF220 ISOFORM X1"/>
    <property type="match status" value="1"/>
</dbReference>
<proteinExistence type="predicted"/>
<dbReference type="InterPro" id="IPR052443">
    <property type="entry name" value="E3_ubiq-ligase_RNF220-like"/>
</dbReference>
<dbReference type="CDD" id="cd16563">
    <property type="entry name" value="RING-HC_RNF220"/>
    <property type="match status" value="1"/>
</dbReference>
<evidence type="ECO:0000256" key="2">
    <source>
        <dbReference type="ARBA" id="ARBA00022763"/>
    </source>
</evidence>
<dbReference type="STRING" id="10228.B3SB14"/>
<feature type="compositionally biased region" description="Basic and acidic residues" evidence="7">
    <location>
        <begin position="198"/>
        <end position="211"/>
    </location>
</feature>
<evidence type="ECO:0000259" key="8">
    <source>
        <dbReference type="PROSITE" id="PS50089"/>
    </source>
</evidence>
<feature type="region of interest" description="Disordered" evidence="7">
    <location>
        <begin position="1"/>
        <end position="33"/>
    </location>
</feature>
<evidence type="ECO:0000256" key="1">
    <source>
        <dbReference type="ARBA" id="ARBA00022723"/>
    </source>
</evidence>
<dbReference type="GO" id="GO:0061630">
    <property type="term" value="F:ubiquitin protein ligase activity"/>
    <property type="evidence" value="ECO:0000318"/>
    <property type="project" value="GO_Central"/>
</dbReference>
<dbReference type="KEGG" id="tad:TRIADDRAFT_61456"/>
<keyword evidence="10" id="KW-1185">Reference proteome</keyword>
<feature type="compositionally biased region" description="Basic and acidic residues" evidence="7">
    <location>
        <begin position="227"/>
        <end position="237"/>
    </location>
</feature>
<name>B3SB14_TRIAD</name>
<evidence type="ECO:0000256" key="4">
    <source>
        <dbReference type="ARBA" id="ARBA00022833"/>
    </source>
</evidence>
<dbReference type="InParanoid" id="B3SB14"/>
<feature type="region of interest" description="Disordered" evidence="7">
    <location>
        <begin position="537"/>
        <end position="560"/>
    </location>
</feature>
<dbReference type="RefSeq" id="XP_002117466.1">
    <property type="nucleotide sequence ID" value="XM_002117430.1"/>
</dbReference>
<dbReference type="InterPro" id="IPR001841">
    <property type="entry name" value="Znf_RING"/>
</dbReference>
<dbReference type="InterPro" id="IPR031824">
    <property type="entry name" value="RNF220_mid"/>
</dbReference>
<dbReference type="Gene3D" id="3.30.40.10">
    <property type="entry name" value="Zinc/RING finger domain, C3HC4 (zinc finger)"/>
    <property type="match status" value="1"/>
</dbReference>
<dbReference type="PhylomeDB" id="B3SB14"/>
<feature type="compositionally biased region" description="Basic and acidic residues" evidence="7">
    <location>
        <begin position="172"/>
        <end position="191"/>
    </location>
</feature>
<keyword evidence="3 6" id="KW-0863">Zinc-finger</keyword>
<dbReference type="GeneID" id="6758627"/>
<keyword evidence="1" id="KW-0479">Metal-binding</keyword>
<dbReference type="AlphaFoldDB" id="B3SB14"/>
<dbReference type="Proteomes" id="UP000009022">
    <property type="component" value="Unassembled WGS sequence"/>
</dbReference>
<dbReference type="SMART" id="SM00734">
    <property type="entry name" value="ZnF_Rad18"/>
    <property type="match status" value="2"/>
</dbReference>
<dbReference type="SUPFAM" id="SSF57850">
    <property type="entry name" value="RING/U-box"/>
    <property type="match status" value="1"/>
</dbReference>
<evidence type="ECO:0000256" key="3">
    <source>
        <dbReference type="ARBA" id="ARBA00022771"/>
    </source>
</evidence>
<dbReference type="GO" id="GO:0016567">
    <property type="term" value="P:protein ubiquitination"/>
    <property type="evidence" value="ECO:0000318"/>
    <property type="project" value="GO_Central"/>
</dbReference>
<dbReference type="GO" id="GO:0006281">
    <property type="term" value="P:DNA repair"/>
    <property type="evidence" value="ECO:0007669"/>
    <property type="project" value="UniProtKB-KW"/>
</dbReference>
<accession>B3SB14</accession>
<dbReference type="eggNOG" id="ENOG502QR1N">
    <property type="taxonomic scope" value="Eukaryota"/>
</dbReference>
<feature type="compositionally biased region" description="Polar residues" evidence="7">
    <location>
        <begin position="214"/>
        <end position="226"/>
    </location>
</feature>
<feature type="compositionally biased region" description="Basic and acidic residues" evidence="7">
    <location>
        <begin position="539"/>
        <end position="554"/>
    </location>
</feature>
<feature type="region of interest" description="Disordered" evidence="7">
    <location>
        <begin position="279"/>
        <end position="319"/>
    </location>
</feature>
<organism evidence="9 10">
    <name type="scientific">Trichoplax adhaerens</name>
    <name type="common">Trichoplax reptans</name>
    <dbReference type="NCBI Taxonomy" id="10228"/>
    <lineage>
        <taxon>Eukaryota</taxon>
        <taxon>Metazoa</taxon>
        <taxon>Placozoa</taxon>
        <taxon>Uniplacotomia</taxon>
        <taxon>Trichoplacea</taxon>
        <taxon>Trichoplacidae</taxon>
        <taxon>Trichoplax</taxon>
    </lineage>
</organism>
<evidence type="ECO:0000256" key="6">
    <source>
        <dbReference type="PROSITE-ProRule" id="PRU00175"/>
    </source>
</evidence>
<dbReference type="PROSITE" id="PS50089">
    <property type="entry name" value="ZF_RING_2"/>
    <property type="match status" value="1"/>
</dbReference>
<dbReference type="OMA" id="HGRWETY"/>
<dbReference type="CTD" id="6758627"/>
<keyword evidence="2" id="KW-0227">DNA damage</keyword>
<evidence type="ECO:0000313" key="10">
    <source>
        <dbReference type="Proteomes" id="UP000009022"/>
    </source>
</evidence>
<dbReference type="Pfam" id="PF15926">
    <property type="entry name" value="RNF220"/>
    <property type="match status" value="1"/>
</dbReference>
<dbReference type="HOGENOM" id="CLU_035321_0_0_1"/>
<dbReference type="GO" id="GO:0008270">
    <property type="term" value="F:zinc ion binding"/>
    <property type="evidence" value="ECO:0007669"/>
    <property type="project" value="UniProtKB-KW"/>
</dbReference>
<evidence type="ECO:0000313" key="9">
    <source>
        <dbReference type="EMBL" id="EDV20082.1"/>
    </source>
</evidence>
<keyword evidence="4" id="KW-0862">Zinc</keyword>
<dbReference type="InterPro" id="IPR006642">
    <property type="entry name" value="Rad18_UBZ4"/>
</dbReference>
<sequence>MDGHQSNQQQPQKLQSSTAAEYGNNNKNIGTPPALMALASTADATRTSNSMALPHELPNVYSTSHNRDGIPTVYGYPPSNISSLTPHYAPLQAQLYDQYGELALHAMPVLPIHHTQLQPASAVGQTHLIASNNLHQNETTATARSTNAGQIGVQFDGSSGAFKPFTTTKDATTSDDRKANTEEKNKTDDRVSQAIPSEGDKNNNNAKKEEDLSAETNGVDNAGTSKDSLEVENNRDGRSRRKRKSTYGGNCPICGMTIRTSDLQSHLDMELKKMTAMFSSLSKSNSRRNLRESSHGRKSTQQASSKKQKENTESLSPSISHGSLYEVFESVRNNRLIRSKGESSSDGTSLTSNAMNRRLLNQGRYSGNTYLTASSSTTSTSTLCPICNQSITGSDTEMNDHVNNCLGNKGISNEGSSGHQSDKFIEYDWCGESRVRATALVEEDLTASGFEKIKKTDEDENVVIDIDVSEAFGKSQYTEADLIPCSADEAKEERSRKALRQAMLGIDKSSKAVESSKWTNCKSNDIDIKSQVVDGVGGDTEKGIKDRNSDKRTSDSSSSFNPSYRCLICMEPYYIPLTSINCWHVHCEECWMRTLGAKKLCPQCNVITSPADLRKIYL</sequence>
<dbReference type="InterPro" id="IPR013083">
    <property type="entry name" value="Znf_RING/FYVE/PHD"/>
</dbReference>
<dbReference type="PANTHER" id="PTHR13459:SF1">
    <property type="entry name" value="E3 UBIQUITIN-PROTEIN LIGASE RNF220 ISOFORM X1"/>
    <property type="match status" value="1"/>
</dbReference>
<feature type="region of interest" description="Disordered" evidence="7">
    <location>
        <begin position="151"/>
        <end position="256"/>
    </location>
</feature>
<keyword evidence="5" id="KW-0234">DNA repair</keyword>